<gene>
    <name evidence="1" type="ORF">HannXRQ_Chr10g0282701</name>
</gene>
<evidence type="ECO:0000313" key="2">
    <source>
        <dbReference type="Proteomes" id="UP000215914"/>
    </source>
</evidence>
<reference evidence="2" key="1">
    <citation type="journal article" date="2017" name="Nature">
        <title>The sunflower genome provides insights into oil metabolism, flowering and Asterid evolution.</title>
        <authorList>
            <person name="Badouin H."/>
            <person name="Gouzy J."/>
            <person name="Grassa C.J."/>
            <person name="Murat F."/>
            <person name="Staton S.E."/>
            <person name="Cottret L."/>
            <person name="Lelandais-Briere C."/>
            <person name="Owens G.L."/>
            <person name="Carrere S."/>
            <person name="Mayjonade B."/>
            <person name="Legrand L."/>
            <person name="Gill N."/>
            <person name="Kane N.C."/>
            <person name="Bowers J.E."/>
            <person name="Hubner S."/>
            <person name="Bellec A."/>
            <person name="Berard A."/>
            <person name="Berges H."/>
            <person name="Blanchet N."/>
            <person name="Boniface M.C."/>
            <person name="Brunel D."/>
            <person name="Catrice O."/>
            <person name="Chaidir N."/>
            <person name="Claudel C."/>
            <person name="Donnadieu C."/>
            <person name="Faraut T."/>
            <person name="Fievet G."/>
            <person name="Helmstetter N."/>
            <person name="King M."/>
            <person name="Knapp S.J."/>
            <person name="Lai Z."/>
            <person name="Le Paslier M.C."/>
            <person name="Lippi Y."/>
            <person name="Lorenzon L."/>
            <person name="Mandel J.R."/>
            <person name="Marage G."/>
            <person name="Marchand G."/>
            <person name="Marquand E."/>
            <person name="Bret-Mestries E."/>
            <person name="Morien E."/>
            <person name="Nambeesan S."/>
            <person name="Nguyen T."/>
            <person name="Pegot-Espagnet P."/>
            <person name="Pouilly N."/>
            <person name="Raftis F."/>
            <person name="Sallet E."/>
            <person name="Schiex T."/>
            <person name="Thomas J."/>
            <person name="Vandecasteele C."/>
            <person name="Vares D."/>
            <person name="Vear F."/>
            <person name="Vautrin S."/>
            <person name="Crespi M."/>
            <person name="Mangin B."/>
            <person name="Burke J.M."/>
            <person name="Salse J."/>
            <person name="Munos S."/>
            <person name="Vincourt P."/>
            <person name="Rieseberg L.H."/>
            <person name="Langlade N.B."/>
        </authorList>
    </citation>
    <scope>NUCLEOTIDE SEQUENCE [LARGE SCALE GENOMIC DNA]</scope>
    <source>
        <strain evidence="2">cv. SF193</strain>
    </source>
</reference>
<keyword evidence="2" id="KW-1185">Reference proteome</keyword>
<name>A0A251TFW9_HELAN</name>
<organism evidence="1 2">
    <name type="scientific">Helianthus annuus</name>
    <name type="common">Common sunflower</name>
    <dbReference type="NCBI Taxonomy" id="4232"/>
    <lineage>
        <taxon>Eukaryota</taxon>
        <taxon>Viridiplantae</taxon>
        <taxon>Streptophyta</taxon>
        <taxon>Embryophyta</taxon>
        <taxon>Tracheophyta</taxon>
        <taxon>Spermatophyta</taxon>
        <taxon>Magnoliopsida</taxon>
        <taxon>eudicotyledons</taxon>
        <taxon>Gunneridae</taxon>
        <taxon>Pentapetalae</taxon>
        <taxon>asterids</taxon>
        <taxon>campanulids</taxon>
        <taxon>Asterales</taxon>
        <taxon>Asteraceae</taxon>
        <taxon>Asteroideae</taxon>
        <taxon>Heliantheae alliance</taxon>
        <taxon>Heliantheae</taxon>
        <taxon>Helianthus</taxon>
    </lineage>
</organism>
<sequence>MIMRKKRPFKNISADLTWRNRKVCNIFILNYFYHHQYNISLAFHHVFPSVTTAIVSPPPSSYVSTHLLICHPP</sequence>
<dbReference type="AlphaFoldDB" id="A0A251TFW9"/>
<accession>A0A251TFW9</accession>
<dbReference type="EMBL" id="CM007899">
    <property type="protein sequence ID" value="OTG09998.1"/>
    <property type="molecule type" value="Genomic_DNA"/>
</dbReference>
<evidence type="ECO:0000313" key="1">
    <source>
        <dbReference type="EMBL" id="OTG09998.1"/>
    </source>
</evidence>
<dbReference type="InParanoid" id="A0A251TFW9"/>
<dbReference type="Proteomes" id="UP000215914">
    <property type="component" value="Chromosome 10"/>
</dbReference>
<proteinExistence type="predicted"/>
<protein>
    <submittedName>
        <fullName evidence="1">Uncharacterized protein</fullName>
    </submittedName>
</protein>